<dbReference type="PANTHER" id="PTHR46300:SF2">
    <property type="entry name" value="CYTOCHROME P450 MONOOXYGENASE ALNH-RELATED"/>
    <property type="match status" value="1"/>
</dbReference>
<evidence type="ECO:0000256" key="7">
    <source>
        <dbReference type="PIRSR" id="PIRSR602401-1"/>
    </source>
</evidence>
<dbReference type="VEuPathDB" id="FungiDB:ASPVEDRAFT_154039"/>
<evidence type="ECO:0000256" key="3">
    <source>
        <dbReference type="ARBA" id="ARBA00022723"/>
    </source>
</evidence>
<feature type="binding site" description="axial binding residue" evidence="7">
    <location>
        <position position="434"/>
    </location>
    <ligand>
        <name>heme</name>
        <dbReference type="ChEBI" id="CHEBI:30413"/>
    </ligand>
    <ligandPart>
        <name>Fe</name>
        <dbReference type="ChEBI" id="CHEBI:18248"/>
    </ligandPart>
</feature>
<dbReference type="RefSeq" id="XP_040671684.1">
    <property type="nucleotide sequence ID" value="XM_040808389.1"/>
</dbReference>
<organism evidence="8 9">
    <name type="scientific">Aspergillus versicolor CBS 583.65</name>
    <dbReference type="NCBI Taxonomy" id="1036611"/>
    <lineage>
        <taxon>Eukaryota</taxon>
        <taxon>Fungi</taxon>
        <taxon>Dikarya</taxon>
        <taxon>Ascomycota</taxon>
        <taxon>Pezizomycotina</taxon>
        <taxon>Eurotiomycetes</taxon>
        <taxon>Eurotiomycetidae</taxon>
        <taxon>Eurotiales</taxon>
        <taxon>Aspergillaceae</taxon>
        <taxon>Aspergillus</taxon>
        <taxon>Aspergillus subgen. Nidulantes</taxon>
    </lineage>
</organism>
<dbReference type="GO" id="GO:0020037">
    <property type="term" value="F:heme binding"/>
    <property type="evidence" value="ECO:0007669"/>
    <property type="project" value="InterPro"/>
</dbReference>
<evidence type="ECO:0000313" key="9">
    <source>
        <dbReference type="Proteomes" id="UP000184073"/>
    </source>
</evidence>
<dbReference type="GO" id="GO:0016705">
    <property type="term" value="F:oxidoreductase activity, acting on paired donors, with incorporation or reduction of molecular oxygen"/>
    <property type="evidence" value="ECO:0007669"/>
    <property type="project" value="InterPro"/>
</dbReference>
<evidence type="ECO:0000256" key="2">
    <source>
        <dbReference type="ARBA" id="ARBA00010617"/>
    </source>
</evidence>
<dbReference type="CDD" id="cd11065">
    <property type="entry name" value="CYP64-like"/>
    <property type="match status" value="1"/>
</dbReference>
<keyword evidence="7" id="KW-0349">Heme</keyword>
<dbReference type="PRINTS" id="PR00463">
    <property type="entry name" value="EP450I"/>
</dbReference>
<evidence type="ECO:0000256" key="6">
    <source>
        <dbReference type="ARBA" id="ARBA00023033"/>
    </source>
</evidence>
<evidence type="ECO:0008006" key="10">
    <source>
        <dbReference type="Google" id="ProtNLM"/>
    </source>
</evidence>
<dbReference type="InterPro" id="IPR036396">
    <property type="entry name" value="Cyt_P450_sf"/>
</dbReference>
<dbReference type="SUPFAM" id="SSF48264">
    <property type="entry name" value="Cytochrome P450"/>
    <property type="match status" value="1"/>
</dbReference>
<dbReference type="OrthoDB" id="1103324at2759"/>
<dbReference type="PANTHER" id="PTHR46300">
    <property type="entry name" value="P450, PUTATIVE (EUROFUNG)-RELATED-RELATED"/>
    <property type="match status" value="1"/>
</dbReference>
<evidence type="ECO:0000313" key="8">
    <source>
        <dbReference type="EMBL" id="OJJ05922.1"/>
    </source>
</evidence>
<evidence type="ECO:0000256" key="4">
    <source>
        <dbReference type="ARBA" id="ARBA00023002"/>
    </source>
</evidence>
<comment type="cofactor">
    <cofactor evidence="1 7">
        <name>heme</name>
        <dbReference type="ChEBI" id="CHEBI:30413"/>
    </cofactor>
</comment>
<dbReference type="EMBL" id="KV878134">
    <property type="protein sequence ID" value="OJJ05922.1"/>
    <property type="molecule type" value="Genomic_DNA"/>
</dbReference>
<dbReference type="InterPro" id="IPR001128">
    <property type="entry name" value="Cyt_P450"/>
</dbReference>
<evidence type="ECO:0000256" key="1">
    <source>
        <dbReference type="ARBA" id="ARBA00001971"/>
    </source>
</evidence>
<dbReference type="PRINTS" id="PR00385">
    <property type="entry name" value="P450"/>
</dbReference>
<dbReference type="InterPro" id="IPR002401">
    <property type="entry name" value="Cyt_P450_E_grp-I"/>
</dbReference>
<comment type="similarity">
    <text evidence="2">Belongs to the cytochrome P450 family.</text>
</comment>
<dbReference type="InterPro" id="IPR050364">
    <property type="entry name" value="Cytochrome_P450_fung"/>
</dbReference>
<dbReference type="Pfam" id="PF00067">
    <property type="entry name" value="p450"/>
    <property type="match status" value="1"/>
</dbReference>
<proteinExistence type="inferred from homology"/>
<keyword evidence="9" id="KW-1185">Reference proteome</keyword>
<reference evidence="9" key="1">
    <citation type="journal article" date="2017" name="Genome Biol.">
        <title>Comparative genomics reveals high biological diversity and specific adaptations in the industrially and medically important fungal genus Aspergillus.</title>
        <authorList>
            <person name="de Vries R.P."/>
            <person name="Riley R."/>
            <person name="Wiebenga A."/>
            <person name="Aguilar-Osorio G."/>
            <person name="Amillis S."/>
            <person name="Uchima C.A."/>
            <person name="Anderluh G."/>
            <person name="Asadollahi M."/>
            <person name="Askin M."/>
            <person name="Barry K."/>
            <person name="Battaglia E."/>
            <person name="Bayram O."/>
            <person name="Benocci T."/>
            <person name="Braus-Stromeyer S.A."/>
            <person name="Caldana C."/>
            <person name="Canovas D."/>
            <person name="Cerqueira G.C."/>
            <person name="Chen F."/>
            <person name="Chen W."/>
            <person name="Choi C."/>
            <person name="Clum A."/>
            <person name="Dos Santos R.A."/>
            <person name="Damasio A.R."/>
            <person name="Diallinas G."/>
            <person name="Emri T."/>
            <person name="Fekete E."/>
            <person name="Flipphi M."/>
            <person name="Freyberg S."/>
            <person name="Gallo A."/>
            <person name="Gournas C."/>
            <person name="Habgood R."/>
            <person name="Hainaut M."/>
            <person name="Harispe M.L."/>
            <person name="Henrissat B."/>
            <person name="Hilden K.S."/>
            <person name="Hope R."/>
            <person name="Hossain A."/>
            <person name="Karabika E."/>
            <person name="Karaffa L."/>
            <person name="Karanyi Z."/>
            <person name="Krasevec N."/>
            <person name="Kuo A."/>
            <person name="Kusch H."/>
            <person name="LaButti K."/>
            <person name="Lagendijk E.L."/>
            <person name="Lapidus A."/>
            <person name="Levasseur A."/>
            <person name="Lindquist E."/>
            <person name="Lipzen A."/>
            <person name="Logrieco A.F."/>
            <person name="MacCabe A."/>
            <person name="Maekelae M.R."/>
            <person name="Malavazi I."/>
            <person name="Melin P."/>
            <person name="Meyer V."/>
            <person name="Mielnichuk N."/>
            <person name="Miskei M."/>
            <person name="Molnar A.P."/>
            <person name="Mule G."/>
            <person name="Ngan C.Y."/>
            <person name="Orejas M."/>
            <person name="Orosz E."/>
            <person name="Ouedraogo J.P."/>
            <person name="Overkamp K.M."/>
            <person name="Park H.-S."/>
            <person name="Perrone G."/>
            <person name="Piumi F."/>
            <person name="Punt P.J."/>
            <person name="Ram A.F."/>
            <person name="Ramon A."/>
            <person name="Rauscher S."/>
            <person name="Record E."/>
            <person name="Riano-Pachon D.M."/>
            <person name="Robert V."/>
            <person name="Roehrig J."/>
            <person name="Ruller R."/>
            <person name="Salamov A."/>
            <person name="Salih N.S."/>
            <person name="Samson R.A."/>
            <person name="Sandor E."/>
            <person name="Sanguinetti M."/>
            <person name="Schuetze T."/>
            <person name="Sepcic K."/>
            <person name="Shelest E."/>
            <person name="Sherlock G."/>
            <person name="Sophianopoulou V."/>
            <person name="Squina F.M."/>
            <person name="Sun H."/>
            <person name="Susca A."/>
            <person name="Todd R.B."/>
            <person name="Tsang A."/>
            <person name="Unkles S.E."/>
            <person name="van de Wiele N."/>
            <person name="van Rossen-Uffink D."/>
            <person name="Oliveira J.V."/>
            <person name="Vesth T.C."/>
            <person name="Visser J."/>
            <person name="Yu J.-H."/>
            <person name="Zhou M."/>
            <person name="Andersen M.R."/>
            <person name="Archer D.B."/>
            <person name="Baker S.E."/>
            <person name="Benoit I."/>
            <person name="Brakhage A.A."/>
            <person name="Braus G.H."/>
            <person name="Fischer R."/>
            <person name="Frisvad J.C."/>
            <person name="Goldman G.H."/>
            <person name="Houbraken J."/>
            <person name="Oakley B."/>
            <person name="Pocsi I."/>
            <person name="Scazzocchio C."/>
            <person name="Seiboth B."/>
            <person name="vanKuyk P.A."/>
            <person name="Wortman J."/>
            <person name="Dyer P.S."/>
            <person name="Grigoriev I.V."/>
        </authorList>
    </citation>
    <scope>NUCLEOTIDE SEQUENCE [LARGE SCALE GENOMIC DNA]</scope>
    <source>
        <strain evidence="9">CBS 583.65</strain>
    </source>
</reference>
<dbReference type="GeneID" id="63723900"/>
<name>A0A1L9PWW0_ASPVE</name>
<dbReference type="GO" id="GO:0004497">
    <property type="term" value="F:monooxygenase activity"/>
    <property type="evidence" value="ECO:0007669"/>
    <property type="project" value="UniProtKB-KW"/>
</dbReference>
<accession>A0A1L9PWW0</accession>
<gene>
    <name evidence="8" type="ORF">ASPVEDRAFT_154039</name>
</gene>
<keyword evidence="5 7" id="KW-0408">Iron</keyword>
<dbReference type="Gene3D" id="1.10.630.10">
    <property type="entry name" value="Cytochrome P450"/>
    <property type="match status" value="1"/>
</dbReference>
<keyword evidence="3 7" id="KW-0479">Metal-binding</keyword>
<dbReference type="AlphaFoldDB" id="A0A1L9PWW0"/>
<sequence length="517" mass="58596">MPPGPPTLPILGNLHQIPVTGLYKQIRDWGNQYGGVFSLKFGSNNVIVLCDKRAVHELVDKKGLLYADRPHSYIGELLTLGDHMVVSSGDPLTRLKRKVATHNLSVRVPFSFLVNSVLIFDIPYQPRVIDVKLAPIQESEITQLVYDFMNTPDDFYRHLRRVTASIACTFIYGQRGSTYDSFWGHCVYTALAKFGEALEPGANPPVDEFPLLKYWPTRFSYWKKRALASREAMDAIWGDARAFVEDRRKRGIKRDCIADKLLDEYEAKGSPFTQHAFDMLLGELVEGGAETTSSSLLTVVLALARNPAIQDRARKEIDPICGTDRSPTWTDFDTMPYINCIVKEGMRFRPVISTGLPHRNAEEDEYEGMLIPKGSMILIPLWAIHHSERLGYTDPETFNPDRFLKHPKLANDYAGSPDYNDRDHYGYGAGRRMCPGIHLAERNQWRMVAKLLWAFDISEPIDPQTGKIIPLDPDAYEMGLLHAPLPFKASIKVRSSAHAATIRREMEEAKKAFAQWE</sequence>
<keyword evidence="6" id="KW-0503">Monooxygenase</keyword>
<keyword evidence="4" id="KW-0560">Oxidoreductase</keyword>
<dbReference type="GO" id="GO:0005506">
    <property type="term" value="F:iron ion binding"/>
    <property type="evidence" value="ECO:0007669"/>
    <property type="project" value="InterPro"/>
</dbReference>
<dbReference type="Proteomes" id="UP000184073">
    <property type="component" value="Unassembled WGS sequence"/>
</dbReference>
<evidence type="ECO:0000256" key="5">
    <source>
        <dbReference type="ARBA" id="ARBA00023004"/>
    </source>
</evidence>
<protein>
    <recommendedName>
        <fullName evidence="10">Cytochrome P450</fullName>
    </recommendedName>
</protein>
<dbReference type="STRING" id="1036611.A0A1L9PWW0"/>